<dbReference type="Pfam" id="PF04679">
    <property type="entry name" value="DNA_ligase_A_C"/>
    <property type="match status" value="1"/>
</dbReference>
<name>A0A0G1C4D1_9BACT</name>
<keyword evidence="9" id="KW-0233">DNA recombination</keyword>
<dbReference type="SUPFAM" id="SSF50249">
    <property type="entry name" value="Nucleic acid-binding proteins"/>
    <property type="match status" value="1"/>
</dbReference>
<dbReference type="GO" id="GO:0071897">
    <property type="term" value="P:DNA biosynthetic process"/>
    <property type="evidence" value="ECO:0007669"/>
    <property type="project" value="InterPro"/>
</dbReference>
<evidence type="ECO:0000256" key="12">
    <source>
        <dbReference type="ARBA" id="ARBA00034003"/>
    </source>
</evidence>
<evidence type="ECO:0000256" key="13">
    <source>
        <dbReference type="RuleBase" id="RU004196"/>
    </source>
</evidence>
<dbReference type="SUPFAM" id="SSF117018">
    <property type="entry name" value="ATP-dependent DNA ligase DNA-binding domain"/>
    <property type="match status" value="1"/>
</dbReference>
<keyword evidence="6" id="KW-0547">Nucleotide-binding</keyword>
<dbReference type="Gene3D" id="1.10.3260.10">
    <property type="entry name" value="DNA ligase, ATP-dependent, N-terminal domain"/>
    <property type="match status" value="1"/>
</dbReference>
<comment type="caution">
    <text evidence="15">The sequence shown here is derived from an EMBL/GenBank/DDBJ whole genome shotgun (WGS) entry which is preliminary data.</text>
</comment>
<dbReference type="PROSITE" id="PS50160">
    <property type="entry name" value="DNA_LIGASE_A3"/>
    <property type="match status" value="1"/>
</dbReference>
<keyword evidence="11" id="KW-0131">Cell cycle</keyword>
<gene>
    <name evidence="15" type="ORF">UV54_C0004G0003</name>
</gene>
<keyword evidence="8" id="KW-0067">ATP-binding</keyword>
<evidence type="ECO:0000256" key="4">
    <source>
        <dbReference type="ARBA" id="ARBA00022618"/>
    </source>
</evidence>
<evidence type="ECO:0000256" key="1">
    <source>
        <dbReference type="ARBA" id="ARBA00007572"/>
    </source>
</evidence>
<keyword evidence="10" id="KW-0234">DNA repair</keyword>
<evidence type="ECO:0000256" key="11">
    <source>
        <dbReference type="ARBA" id="ARBA00023306"/>
    </source>
</evidence>
<keyword evidence="5" id="KW-0235">DNA replication</keyword>
<evidence type="ECO:0000256" key="5">
    <source>
        <dbReference type="ARBA" id="ARBA00022705"/>
    </source>
</evidence>
<evidence type="ECO:0000256" key="3">
    <source>
        <dbReference type="ARBA" id="ARBA00022598"/>
    </source>
</evidence>
<dbReference type="InterPro" id="IPR012309">
    <property type="entry name" value="DNA_ligase_ATP-dep_C"/>
</dbReference>
<protein>
    <recommendedName>
        <fullName evidence="2">DNA ligase (ATP)</fullName>
        <ecNumber evidence="2">6.5.1.1</ecNumber>
    </recommendedName>
</protein>
<evidence type="ECO:0000256" key="8">
    <source>
        <dbReference type="ARBA" id="ARBA00022840"/>
    </source>
</evidence>
<dbReference type="Pfam" id="PF01068">
    <property type="entry name" value="DNA_ligase_A_M"/>
    <property type="match status" value="1"/>
</dbReference>
<dbReference type="GO" id="GO:0005524">
    <property type="term" value="F:ATP binding"/>
    <property type="evidence" value="ECO:0007669"/>
    <property type="project" value="UniProtKB-KW"/>
</dbReference>
<dbReference type="GO" id="GO:0006281">
    <property type="term" value="P:DNA repair"/>
    <property type="evidence" value="ECO:0007669"/>
    <property type="project" value="UniProtKB-KW"/>
</dbReference>
<dbReference type="InterPro" id="IPR012308">
    <property type="entry name" value="DNA_ligase_ATP-dep_N"/>
</dbReference>
<dbReference type="InterPro" id="IPR036599">
    <property type="entry name" value="DNA_ligase_N_sf"/>
</dbReference>
<dbReference type="PANTHER" id="PTHR45674:SF4">
    <property type="entry name" value="DNA LIGASE 1"/>
    <property type="match status" value="1"/>
</dbReference>
<reference evidence="15 16" key="1">
    <citation type="journal article" date="2015" name="Nature">
        <title>rRNA introns, odd ribosomes, and small enigmatic genomes across a large radiation of phyla.</title>
        <authorList>
            <person name="Brown C.T."/>
            <person name="Hug L.A."/>
            <person name="Thomas B.C."/>
            <person name="Sharon I."/>
            <person name="Castelle C.J."/>
            <person name="Singh A."/>
            <person name="Wilkins M.J."/>
            <person name="Williams K.H."/>
            <person name="Banfield J.F."/>
        </authorList>
    </citation>
    <scope>NUCLEOTIDE SEQUENCE [LARGE SCALE GENOMIC DNA]</scope>
</reference>
<feature type="domain" description="ATP-dependent DNA ligase family profile" evidence="14">
    <location>
        <begin position="343"/>
        <end position="467"/>
    </location>
</feature>
<dbReference type="Gene3D" id="3.30.470.30">
    <property type="entry name" value="DNA ligase/mRNA capping enzyme"/>
    <property type="match status" value="1"/>
</dbReference>
<evidence type="ECO:0000313" key="15">
    <source>
        <dbReference type="EMBL" id="KKS80515.1"/>
    </source>
</evidence>
<dbReference type="InterPro" id="IPR050191">
    <property type="entry name" value="ATP-dep_DNA_ligase"/>
</dbReference>
<dbReference type="SUPFAM" id="SSF56091">
    <property type="entry name" value="DNA ligase/mRNA capping enzyme, catalytic domain"/>
    <property type="match status" value="1"/>
</dbReference>
<dbReference type="GO" id="GO:0003910">
    <property type="term" value="F:DNA ligase (ATP) activity"/>
    <property type="evidence" value="ECO:0007669"/>
    <property type="project" value="UniProtKB-EC"/>
</dbReference>
<organism evidence="15 16">
    <name type="scientific">Candidatus Beckwithbacteria bacterium GW2011_GWA2_43_10</name>
    <dbReference type="NCBI Taxonomy" id="1618369"/>
    <lineage>
        <taxon>Bacteria</taxon>
        <taxon>Candidatus Beckwithiibacteriota</taxon>
    </lineage>
</organism>
<accession>A0A0G1C4D1</accession>
<dbReference type="PANTHER" id="PTHR45674">
    <property type="entry name" value="DNA LIGASE 1/3 FAMILY MEMBER"/>
    <property type="match status" value="1"/>
</dbReference>
<dbReference type="NCBIfam" id="TIGR00574">
    <property type="entry name" value="dnl1"/>
    <property type="match status" value="1"/>
</dbReference>
<evidence type="ECO:0000256" key="10">
    <source>
        <dbReference type="ARBA" id="ARBA00023204"/>
    </source>
</evidence>
<dbReference type="AlphaFoldDB" id="A0A0G1C4D1"/>
<keyword evidence="3 15" id="KW-0436">Ligase</keyword>
<dbReference type="InterPro" id="IPR012340">
    <property type="entry name" value="NA-bd_OB-fold"/>
</dbReference>
<dbReference type="InterPro" id="IPR000977">
    <property type="entry name" value="DNA_ligase_ATP-dep"/>
</dbReference>
<dbReference type="InterPro" id="IPR012310">
    <property type="entry name" value="DNA_ligase_ATP-dep_cent"/>
</dbReference>
<comment type="similarity">
    <text evidence="1 13">Belongs to the ATP-dependent DNA ligase family.</text>
</comment>
<dbReference type="EC" id="6.5.1.1" evidence="2"/>
<evidence type="ECO:0000313" key="16">
    <source>
        <dbReference type="Proteomes" id="UP000034213"/>
    </source>
</evidence>
<dbReference type="Gene3D" id="2.40.50.140">
    <property type="entry name" value="Nucleic acid-binding proteins"/>
    <property type="match status" value="1"/>
</dbReference>
<evidence type="ECO:0000256" key="2">
    <source>
        <dbReference type="ARBA" id="ARBA00012727"/>
    </source>
</evidence>
<dbReference type="EMBL" id="LCEW01000004">
    <property type="protein sequence ID" value="KKS80515.1"/>
    <property type="molecule type" value="Genomic_DNA"/>
</dbReference>
<comment type="catalytic activity">
    <reaction evidence="12">
        <text>ATP + (deoxyribonucleotide)n-3'-hydroxyl + 5'-phospho-(deoxyribonucleotide)m = (deoxyribonucleotide)n+m + AMP + diphosphate.</text>
        <dbReference type="EC" id="6.5.1.1"/>
    </reaction>
</comment>
<evidence type="ECO:0000259" key="14">
    <source>
        <dbReference type="PROSITE" id="PS50160"/>
    </source>
</evidence>
<keyword evidence="7" id="KW-0227">DNA damage</keyword>
<proteinExistence type="inferred from homology"/>
<keyword evidence="4" id="KW-0132">Cell division</keyword>
<sequence length="587" mass="66408">MKFSRLAEYFVKIEKTASRLEMTGLLAELFKEISQEEIDLTVYLSLGRLRPKFEGVEFNLAEKMMLRAIGVAYHVNLSIVTNEFKKRGNLGEVVQCLVNQRLASRKNLSVAQVYQRLWDIAVDEGQGSQERKVNNMAKLIQDLNNLSAQFVVRIPINNLRLGFSEMTVLDGLSWMAKDDKSLRPELERAFNLCADIGEIAKVFKESGLAGISGIKAKIGVPIRPAKSERLPSAAKIVEKLEVFGVEGKWDGLRVQIHLDKIRNSKHEIRKSLFEEKPQSFVRIFSRNLDNMTAMFPDIAKACENLAVKSVILDGEAMASDPKTGKLLAFQETVQRKRVHGIGQKAEEMPMKVFVYDILLLDGESLIEKTFRERRKALEKIFSKNNSSTLNLAEQEIVSDVKRLKELMTEYLKMGLEGVMCKKLTTSYQAGARNFNWVKLKKATEGDLTDTIDCVVMGYYAGKGKRTGFGVGAFLVGVMDEKGKIGSIAKIGTGLTDEQWKELKARSTKLEIRNKPEEYIVDKNLEPDVWVRPELVVEILADEITQSPIHSFGLALRFPRLVNFRDDKNVSEATTRQELEKMFRLQGK</sequence>
<dbReference type="STRING" id="1618369.UV54_C0004G0003"/>
<dbReference type="GO" id="GO:0006273">
    <property type="term" value="P:lagging strand elongation"/>
    <property type="evidence" value="ECO:0007669"/>
    <property type="project" value="TreeGrafter"/>
</dbReference>
<evidence type="ECO:0000256" key="9">
    <source>
        <dbReference type="ARBA" id="ARBA00023172"/>
    </source>
</evidence>
<dbReference type="Pfam" id="PF04675">
    <property type="entry name" value="DNA_ligase_A_N"/>
    <property type="match status" value="1"/>
</dbReference>
<evidence type="ECO:0000256" key="6">
    <source>
        <dbReference type="ARBA" id="ARBA00022741"/>
    </source>
</evidence>
<dbReference type="Proteomes" id="UP000034213">
    <property type="component" value="Unassembled WGS sequence"/>
</dbReference>
<dbReference type="GO" id="GO:0051301">
    <property type="term" value="P:cell division"/>
    <property type="evidence" value="ECO:0007669"/>
    <property type="project" value="UniProtKB-KW"/>
</dbReference>
<dbReference type="GO" id="GO:0003677">
    <property type="term" value="F:DNA binding"/>
    <property type="evidence" value="ECO:0007669"/>
    <property type="project" value="InterPro"/>
</dbReference>
<dbReference type="GO" id="GO:0006310">
    <property type="term" value="P:DNA recombination"/>
    <property type="evidence" value="ECO:0007669"/>
    <property type="project" value="UniProtKB-KW"/>
</dbReference>
<evidence type="ECO:0000256" key="7">
    <source>
        <dbReference type="ARBA" id="ARBA00022763"/>
    </source>
</evidence>